<dbReference type="InterPro" id="IPR050319">
    <property type="entry name" value="ABC_transp_ATP-bind"/>
</dbReference>
<dbReference type="GO" id="GO:0005524">
    <property type="term" value="F:ATP binding"/>
    <property type="evidence" value="ECO:0007669"/>
    <property type="project" value="UniProtKB-KW"/>
</dbReference>
<dbReference type="PROSITE" id="PS00211">
    <property type="entry name" value="ABC_TRANSPORTER_1"/>
    <property type="match status" value="1"/>
</dbReference>
<evidence type="ECO:0000256" key="1">
    <source>
        <dbReference type="ARBA" id="ARBA00005417"/>
    </source>
</evidence>
<organism evidence="6 7">
    <name type="scientific">Oceanobacillus sojae</name>
    <dbReference type="NCBI Taxonomy" id="582851"/>
    <lineage>
        <taxon>Bacteria</taxon>
        <taxon>Bacillati</taxon>
        <taxon>Bacillota</taxon>
        <taxon>Bacilli</taxon>
        <taxon>Bacillales</taxon>
        <taxon>Bacillaceae</taxon>
        <taxon>Oceanobacillus</taxon>
    </lineage>
</organism>
<dbReference type="AlphaFoldDB" id="A0A511ZHU0"/>
<keyword evidence="7" id="KW-1185">Reference proteome</keyword>
<dbReference type="Pfam" id="PF08352">
    <property type="entry name" value="oligo_HPY"/>
    <property type="match status" value="1"/>
</dbReference>
<accession>A0A511ZHU0</accession>
<dbReference type="GO" id="GO:0055085">
    <property type="term" value="P:transmembrane transport"/>
    <property type="evidence" value="ECO:0007669"/>
    <property type="project" value="UniProtKB-ARBA"/>
</dbReference>
<dbReference type="FunFam" id="3.40.50.300:FF:000016">
    <property type="entry name" value="Oligopeptide ABC transporter ATP-binding component"/>
    <property type="match status" value="1"/>
</dbReference>
<dbReference type="InterPro" id="IPR027417">
    <property type="entry name" value="P-loop_NTPase"/>
</dbReference>
<dbReference type="PANTHER" id="PTHR43776:SF7">
    <property type="entry name" value="D,D-DIPEPTIDE TRANSPORT ATP-BINDING PROTEIN DDPF-RELATED"/>
    <property type="match status" value="1"/>
</dbReference>
<evidence type="ECO:0000256" key="3">
    <source>
        <dbReference type="ARBA" id="ARBA00022741"/>
    </source>
</evidence>
<dbReference type="GO" id="GO:0015833">
    <property type="term" value="P:peptide transport"/>
    <property type="evidence" value="ECO:0007669"/>
    <property type="project" value="InterPro"/>
</dbReference>
<evidence type="ECO:0000313" key="6">
    <source>
        <dbReference type="EMBL" id="GEN87013.1"/>
    </source>
</evidence>
<dbReference type="RefSeq" id="WP_147210031.1">
    <property type="nucleotide sequence ID" value="NZ_BJYM01000006.1"/>
</dbReference>
<dbReference type="Proteomes" id="UP000321558">
    <property type="component" value="Unassembled WGS sequence"/>
</dbReference>
<proteinExistence type="inferred from homology"/>
<dbReference type="SUPFAM" id="SSF52540">
    <property type="entry name" value="P-loop containing nucleoside triphosphate hydrolases"/>
    <property type="match status" value="1"/>
</dbReference>
<dbReference type="Pfam" id="PF00005">
    <property type="entry name" value="ABC_tran"/>
    <property type="match status" value="1"/>
</dbReference>
<feature type="domain" description="ABC transporter" evidence="5">
    <location>
        <begin position="4"/>
        <end position="254"/>
    </location>
</feature>
<dbReference type="InterPro" id="IPR017871">
    <property type="entry name" value="ABC_transporter-like_CS"/>
</dbReference>
<evidence type="ECO:0000256" key="2">
    <source>
        <dbReference type="ARBA" id="ARBA00022448"/>
    </source>
</evidence>
<gene>
    <name evidence="6" type="primary">oppF_1</name>
    <name evidence="6" type="ORF">OSO01_17520</name>
</gene>
<dbReference type="GO" id="GO:0016887">
    <property type="term" value="F:ATP hydrolysis activity"/>
    <property type="evidence" value="ECO:0007669"/>
    <property type="project" value="InterPro"/>
</dbReference>
<dbReference type="Gene3D" id="3.40.50.300">
    <property type="entry name" value="P-loop containing nucleotide triphosphate hydrolases"/>
    <property type="match status" value="1"/>
</dbReference>
<dbReference type="CDD" id="cd03257">
    <property type="entry name" value="ABC_NikE_OppD_transporters"/>
    <property type="match status" value="1"/>
</dbReference>
<keyword evidence="4 6" id="KW-0067">ATP-binding</keyword>
<evidence type="ECO:0000313" key="7">
    <source>
        <dbReference type="Proteomes" id="UP000321558"/>
    </source>
</evidence>
<comment type="caution">
    <text evidence="6">The sequence shown here is derived from an EMBL/GenBank/DDBJ whole genome shotgun (WGS) entry which is preliminary data.</text>
</comment>
<dbReference type="STRING" id="582851.GCA_900162665_00881"/>
<dbReference type="SMART" id="SM00382">
    <property type="entry name" value="AAA"/>
    <property type="match status" value="1"/>
</dbReference>
<dbReference type="InterPro" id="IPR003593">
    <property type="entry name" value="AAA+_ATPase"/>
</dbReference>
<sequence length="308" mass="35652">MTFFKVNNLKVYYPIRGGIFRRVVNHVKAVDNINFELKRGETYALVGESGCGKTTTGRTVVGLTKATSGEVIFNNLDLTKCNRKQIRETRREIQMVFQDPYSSLNPKKTVYDIVAEPLRNFENLSKSEEREQVEYFMWKVGMSRDSLFKYPHQFSGGQRQRVGIARALTLKPKIIIADEPVSALDASVQAQVLNFMQDIQEEFGLTYLFISHDLGIVRHMCNRIGIMYKGKFVEEGTREDIYENPQHIYTRRLIASIPELDTDQHQNSELLRKNIEEEYQKENDKYFNEDGSVMDLKPVSDTHFAALR</sequence>
<dbReference type="InterPro" id="IPR013563">
    <property type="entry name" value="Oligopep_ABC_C"/>
</dbReference>
<keyword evidence="3" id="KW-0547">Nucleotide-binding</keyword>
<dbReference type="PROSITE" id="PS50893">
    <property type="entry name" value="ABC_TRANSPORTER_2"/>
    <property type="match status" value="1"/>
</dbReference>
<dbReference type="OrthoDB" id="9802264at2"/>
<dbReference type="PANTHER" id="PTHR43776">
    <property type="entry name" value="TRANSPORT ATP-BINDING PROTEIN"/>
    <property type="match status" value="1"/>
</dbReference>
<dbReference type="EMBL" id="BJYM01000006">
    <property type="protein sequence ID" value="GEN87013.1"/>
    <property type="molecule type" value="Genomic_DNA"/>
</dbReference>
<reference evidence="6 7" key="1">
    <citation type="submission" date="2019-07" db="EMBL/GenBank/DDBJ databases">
        <title>Whole genome shotgun sequence of Oceanobacillus sojae NBRC 105379.</title>
        <authorList>
            <person name="Hosoyama A."/>
            <person name="Uohara A."/>
            <person name="Ohji S."/>
            <person name="Ichikawa N."/>
        </authorList>
    </citation>
    <scope>NUCLEOTIDE SEQUENCE [LARGE SCALE GENOMIC DNA]</scope>
    <source>
        <strain evidence="6 7">NBRC 105379</strain>
    </source>
</reference>
<name>A0A511ZHU0_9BACI</name>
<evidence type="ECO:0000256" key="4">
    <source>
        <dbReference type="ARBA" id="ARBA00022840"/>
    </source>
</evidence>
<evidence type="ECO:0000259" key="5">
    <source>
        <dbReference type="PROSITE" id="PS50893"/>
    </source>
</evidence>
<protein>
    <submittedName>
        <fullName evidence="6">Peptide ABC transporter ATP-binding protein</fullName>
    </submittedName>
</protein>
<keyword evidence="2" id="KW-0813">Transport</keyword>
<comment type="similarity">
    <text evidence="1">Belongs to the ABC transporter superfamily.</text>
</comment>
<dbReference type="InterPro" id="IPR003439">
    <property type="entry name" value="ABC_transporter-like_ATP-bd"/>
</dbReference>